<dbReference type="Proteomes" id="UP000836387">
    <property type="component" value="Unassembled WGS sequence"/>
</dbReference>
<proteinExistence type="predicted"/>
<gene>
    <name evidence="1" type="ORF">CRV2_00009694</name>
</gene>
<evidence type="ECO:0000313" key="2">
    <source>
        <dbReference type="Proteomes" id="UP000836387"/>
    </source>
</evidence>
<name>A0ACA9TP74_BIOOC</name>
<reference evidence="1" key="1">
    <citation type="submission" date="2020-04" db="EMBL/GenBank/DDBJ databases">
        <authorList>
            <person name="Broberg M."/>
        </authorList>
    </citation>
    <scope>NUCLEOTIDE SEQUENCE</scope>
</reference>
<sequence length="208" mass="22548">MTMSGIELIGIATTIVTFLSGCVEVIEAAEDASGLPPAFRDASARLPLIQESFSLARQGLDVNNTTESFIPLKRMLEAAEMKALTLHNLFKSIAPEVGSSRIRRYLQASKAIPKADEVEKLVEGIVRDLQVVTANYVIKGAVSAKITENLDQINGNLYKTRSKISFNNMGSGNQYIYNGVGDQCVANGTAFQINGVKNGSVFNFIQKK</sequence>
<reference evidence="1" key="2">
    <citation type="submission" date="2021-10" db="EMBL/GenBank/DDBJ databases">
        <authorList>
            <person name="Piombo E."/>
        </authorList>
    </citation>
    <scope>NUCLEOTIDE SEQUENCE</scope>
</reference>
<comment type="caution">
    <text evidence="1">The sequence shown here is derived from an EMBL/GenBank/DDBJ whole genome shotgun (WGS) entry which is preliminary data.</text>
</comment>
<keyword evidence="2" id="KW-1185">Reference proteome</keyword>
<accession>A0ACA9TP74</accession>
<organism evidence="1 2">
    <name type="scientific">Clonostachys rosea f. rosea IK726</name>
    <dbReference type="NCBI Taxonomy" id="1349383"/>
    <lineage>
        <taxon>Eukaryota</taxon>
        <taxon>Fungi</taxon>
        <taxon>Dikarya</taxon>
        <taxon>Ascomycota</taxon>
        <taxon>Pezizomycotina</taxon>
        <taxon>Sordariomycetes</taxon>
        <taxon>Hypocreomycetidae</taxon>
        <taxon>Hypocreales</taxon>
        <taxon>Bionectriaceae</taxon>
        <taxon>Clonostachys</taxon>
    </lineage>
</organism>
<protein>
    <submittedName>
        <fullName evidence="1">Uncharacterized protein</fullName>
    </submittedName>
</protein>
<evidence type="ECO:0000313" key="1">
    <source>
        <dbReference type="EMBL" id="CAG9942755.1"/>
    </source>
</evidence>
<dbReference type="EMBL" id="CADEHS020000006">
    <property type="protein sequence ID" value="CAG9942755.1"/>
    <property type="molecule type" value="Genomic_DNA"/>
</dbReference>